<dbReference type="EMBL" id="BAABJR010000015">
    <property type="protein sequence ID" value="GAA5213480.1"/>
    <property type="molecule type" value="Genomic_DNA"/>
</dbReference>
<evidence type="ECO:0008006" key="3">
    <source>
        <dbReference type="Google" id="ProtNLM"/>
    </source>
</evidence>
<evidence type="ECO:0000313" key="2">
    <source>
        <dbReference type="Proteomes" id="UP001499878"/>
    </source>
</evidence>
<protein>
    <recommendedName>
        <fullName evidence="3">XRE family transcriptional regulator</fullName>
    </recommendedName>
</protein>
<keyword evidence="2" id="KW-1185">Reference proteome</keyword>
<organism evidence="1 2">
    <name type="scientific">Streptomyces thinghirensis</name>
    <dbReference type="NCBI Taxonomy" id="551547"/>
    <lineage>
        <taxon>Bacteria</taxon>
        <taxon>Bacillati</taxon>
        <taxon>Actinomycetota</taxon>
        <taxon>Actinomycetes</taxon>
        <taxon>Kitasatosporales</taxon>
        <taxon>Streptomycetaceae</taxon>
        <taxon>Streptomyces</taxon>
    </lineage>
</organism>
<gene>
    <name evidence="1" type="ORF">GCM10023323_54640</name>
</gene>
<accession>A0ABP9T8W4</accession>
<sequence length="575" mass="63860">MRGYSVGVYDMTDPVAARRAAIAAEKERLARARERRSREPAGANGFAQRKWRWLGVNGGEAVEAVLEMLRDIVEVSALTADQRDTLTRAVAGTPHREALLPAVRAGLTALKPEDVLGHLRALWAAEVRWLNAPGSERCRILCSTAPGLELVSTRSRAVSGGPAFSLFATAATRGAIPVPNAVLAQVLPWAPLSVLDDLVDHGGLMAEDEPWQARDGNEALYLRARLAPKSVDPHEAERLGWHSMLRRRAFLADETIVRQEPEDVWDLLYDVVRDLQLPSLDALDAALPRAQQIELRDIRSGAFVGQWDGDTVRDEGLWKLMAALWRPTAPVDPRRSDFYALVALNRAYDLLRSGDLEGARRQVDSFVRKRTNGPSLPIGLMDEAYTIAAYLAAVTSTDVENDRAAREQLALAETYAQRAAANGDRVAERNLAHVRTWKGTTKNKRGEMANPFLELGLDHGTQGWDRHCRDLFRQYEHEGDQAAQARLNRAEGRIDDAERHEAGYDVFFQVPLDRARYELPDAVPRRLVPPLEPMARRTALTSGADLESIRALAAVELLDDFRSTAPHLDRHGPTR</sequence>
<proteinExistence type="predicted"/>
<reference evidence="2" key="1">
    <citation type="journal article" date="2019" name="Int. J. Syst. Evol. Microbiol.">
        <title>The Global Catalogue of Microorganisms (GCM) 10K type strain sequencing project: providing services to taxonomists for standard genome sequencing and annotation.</title>
        <authorList>
            <consortium name="The Broad Institute Genomics Platform"/>
            <consortium name="The Broad Institute Genome Sequencing Center for Infectious Disease"/>
            <person name="Wu L."/>
            <person name="Ma J."/>
        </authorList>
    </citation>
    <scope>NUCLEOTIDE SEQUENCE [LARGE SCALE GENOMIC DNA]</scope>
    <source>
        <strain evidence="2">JCM 18306</strain>
    </source>
</reference>
<dbReference type="Proteomes" id="UP001499878">
    <property type="component" value="Unassembled WGS sequence"/>
</dbReference>
<comment type="caution">
    <text evidence="1">The sequence shown here is derived from an EMBL/GenBank/DDBJ whole genome shotgun (WGS) entry which is preliminary data.</text>
</comment>
<evidence type="ECO:0000313" key="1">
    <source>
        <dbReference type="EMBL" id="GAA5213480.1"/>
    </source>
</evidence>
<name>A0ABP9T8W4_9ACTN</name>